<organism evidence="4 5">
    <name type="scientific">Metabacillus arenae</name>
    <dbReference type="NCBI Taxonomy" id="2771434"/>
    <lineage>
        <taxon>Bacteria</taxon>
        <taxon>Bacillati</taxon>
        <taxon>Bacillota</taxon>
        <taxon>Bacilli</taxon>
        <taxon>Bacillales</taxon>
        <taxon>Bacillaceae</taxon>
        <taxon>Metabacillus</taxon>
    </lineage>
</organism>
<sequence length="338" mass="36683">MSKKPVMGLLYGDATGIGSELIAKAIQDESVREKAHWVLIGDERIFKQGSEIANTEINYKSVKHISEIDRHANNVYLLHYPSLSPEDYELGNVSALAGAASGKLLTYAVDLAKDKLLDGIVYGPLNKDALYKGGYLFEDDIHLLASLFDYKSGFGEINVMEDLWVTRATSHIPLKDVAEKITKERVIEVIKFAEQNLKRAGFENPVIAVCALNPHAGDGGLIGKEEIDIIQPAIAEARDLGIQVEGPYPSDTVFLRLQKEQSFDCLLAMYHDQAQTGMKMLGFNKGVTVNGGLPVVLATPAHGTAHDIAGKGTANPGATIHAMKLAVKMVSEKSTLAR</sequence>
<evidence type="ECO:0000256" key="1">
    <source>
        <dbReference type="ARBA" id="ARBA00022723"/>
    </source>
</evidence>
<evidence type="ECO:0000256" key="3">
    <source>
        <dbReference type="ARBA" id="ARBA00023027"/>
    </source>
</evidence>
<accession>A0A926RZA0</accession>
<dbReference type="RefSeq" id="WP_191161482.1">
    <property type="nucleotide sequence ID" value="NZ_JACXAI010000038.1"/>
</dbReference>
<protein>
    <submittedName>
        <fullName evidence="4">4-hydroxythreonine-4-phosphate dehydrogenase PdxA</fullName>
    </submittedName>
</protein>
<keyword evidence="5" id="KW-1185">Reference proteome</keyword>
<dbReference type="Pfam" id="PF04166">
    <property type="entry name" value="PdxA"/>
    <property type="match status" value="1"/>
</dbReference>
<dbReference type="Gene3D" id="3.40.718.10">
    <property type="entry name" value="Isopropylmalate Dehydrogenase"/>
    <property type="match status" value="1"/>
</dbReference>
<evidence type="ECO:0000256" key="2">
    <source>
        <dbReference type="ARBA" id="ARBA00023002"/>
    </source>
</evidence>
<dbReference type="PANTHER" id="PTHR30004:SF3">
    <property type="entry name" value="4-HYDROXYTHREONINE-4-PHOSPHATE DEHYDROGENASE 2-RELATED"/>
    <property type="match status" value="1"/>
</dbReference>
<name>A0A926RZA0_9BACI</name>
<reference evidence="4" key="1">
    <citation type="submission" date="2020-09" db="EMBL/GenBank/DDBJ databases">
        <title>A novel bacterium of genus Bacillus, isolated from South China Sea.</title>
        <authorList>
            <person name="Huang H."/>
            <person name="Mo K."/>
            <person name="Hu Y."/>
        </authorList>
    </citation>
    <scope>NUCLEOTIDE SEQUENCE</scope>
    <source>
        <strain evidence="4">IB182487</strain>
    </source>
</reference>
<proteinExistence type="predicted"/>
<keyword evidence="2" id="KW-0560">Oxidoreductase</keyword>
<gene>
    <name evidence="4" type="ORF">IC621_21990</name>
</gene>
<dbReference type="AlphaFoldDB" id="A0A926RZA0"/>
<evidence type="ECO:0000313" key="5">
    <source>
        <dbReference type="Proteomes" id="UP000626844"/>
    </source>
</evidence>
<keyword evidence="3" id="KW-0520">NAD</keyword>
<dbReference type="GO" id="GO:0051287">
    <property type="term" value="F:NAD binding"/>
    <property type="evidence" value="ECO:0007669"/>
    <property type="project" value="InterPro"/>
</dbReference>
<dbReference type="EMBL" id="JACXAI010000038">
    <property type="protein sequence ID" value="MBD1382876.1"/>
    <property type="molecule type" value="Genomic_DNA"/>
</dbReference>
<dbReference type="SUPFAM" id="SSF53659">
    <property type="entry name" value="Isocitrate/Isopropylmalate dehydrogenase-like"/>
    <property type="match status" value="1"/>
</dbReference>
<dbReference type="GO" id="GO:0016491">
    <property type="term" value="F:oxidoreductase activity"/>
    <property type="evidence" value="ECO:0007669"/>
    <property type="project" value="UniProtKB-KW"/>
</dbReference>
<dbReference type="GO" id="GO:0046872">
    <property type="term" value="F:metal ion binding"/>
    <property type="evidence" value="ECO:0007669"/>
    <property type="project" value="UniProtKB-KW"/>
</dbReference>
<keyword evidence="1" id="KW-0479">Metal-binding</keyword>
<dbReference type="InterPro" id="IPR005255">
    <property type="entry name" value="PdxA_fam"/>
</dbReference>
<comment type="caution">
    <text evidence="4">The sequence shown here is derived from an EMBL/GenBank/DDBJ whole genome shotgun (WGS) entry which is preliminary data.</text>
</comment>
<dbReference type="PANTHER" id="PTHR30004">
    <property type="entry name" value="4-HYDROXYTHREONINE-4-PHOSPHATE DEHYDROGENASE"/>
    <property type="match status" value="1"/>
</dbReference>
<dbReference type="Proteomes" id="UP000626844">
    <property type="component" value="Unassembled WGS sequence"/>
</dbReference>
<evidence type="ECO:0000313" key="4">
    <source>
        <dbReference type="EMBL" id="MBD1382876.1"/>
    </source>
</evidence>